<feature type="compositionally biased region" description="Acidic residues" evidence="1">
    <location>
        <begin position="549"/>
        <end position="570"/>
    </location>
</feature>
<feature type="compositionally biased region" description="Acidic residues" evidence="1">
    <location>
        <begin position="495"/>
        <end position="520"/>
    </location>
</feature>
<dbReference type="InParanoid" id="A0A409VB84"/>
<evidence type="ECO:0000313" key="3">
    <source>
        <dbReference type="EMBL" id="PPQ64214.1"/>
    </source>
</evidence>
<feature type="region of interest" description="Disordered" evidence="1">
    <location>
        <begin position="447"/>
        <end position="659"/>
    </location>
</feature>
<keyword evidence="4" id="KW-1185">Reference proteome</keyword>
<gene>
    <name evidence="3" type="ORF">CVT24_008590</name>
</gene>
<dbReference type="InterPro" id="IPR046362">
    <property type="entry name" value="Zw10/DSL1_C_sf"/>
</dbReference>
<dbReference type="GO" id="GO:0005737">
    <property type="term" value="C:cytoplasm"/>
    <property type="evidence" value="ECO:0007669"/>
    <property type="project" value="GOC"/>
</dbReference>
<dbReference type="PANTHER" id="PTHR12205:SF0">
    <property type="entry name" value="CENTROMERE_KINETOCHORE PROTEIN ZW10 HOMOLOG"/>
    <property type="match status" value="1"/>
</dbReference>
<dbReference type="OrthoDB" id="534815at2759"/>
<dbReference type="PANTHER" id="PTHR12205">
    <property type="entry name" value="CENTROMERE/KINETOCHORE PROTEIN ZW10"/>
    <property type="match status" value="1"/>
</dbReference>
<evidence type="ECO:0000256" key="1">
    <source>
        <dbReference type="SAM" id="MobiDB-lite"/>
    </source>
</evidence>
<feature type="compositionally biased region" description="Low complexity" evidence="1">
    <location>
        <begin position="521"/>
        <end position="535"/>
    </location>
</feature>
<comment type="caution">
    <text evidence="3">The sequence shown here is derived from an EMBL/GenBank/DDBJ whole genome shotgun (WGS) entry which is preliminary data.</text>
</comment>
<dbReference type="AlphaFoldDB" id="A0A409VB84"/>
<reference evidence="3 4" key="1">
    <citation type="journal article" date="2018" name="Evol. Lett.">
        <title>Horizontal gene cluster transfer increased hallucinogenic mushroom diversity.</title>
        <authorList>
            <person name="Reynolds H.T."/>
            <person name="Vijayakumar V."/>
            <person name="Gluck-Thaler E."/>
            <person name="Korotkin H.B."/>
            <person name="Matheny P.B."/>
            <person name="Slot J.C."/>
        </authorList>
    </citation>
    <scope>NUCLEOTIDE SEQUENCE [LARGE SCALE GENOMIC DNA]</scope>
    <source>
        <strain evidence="3 4">2629</strain>
    </source>
</reference>
<dbReference type="GO" id="GO:0006888">
    <property type="term" value="P:endoplasmic reticulum to Golgi vesicle-mediated transport"/>
    <property type="evidence" value="ECO:0007669"/>
    <property type="project" value="TreeGrafter"/>
</dbReference>
<proteinExistence type="predicted"/>
<name>A0A409VB84_9AGAR</name>
<feature type="domain" description="ZW10 C-terminal helical" evidence="2">
    <location>
        <begin position="828"/>
        <end position="971"/>
    </location>
</feature>
<dbReference type="Proteomes" id="UP000284842">
    <property type="component" value="Unassembled WGS sequence"/>
</dbReference>
<evidence type="ECO:0000313" key="4">
    <source>
        <dbReference type="Proteomes" id="UP000284842"/>
    </source>
</evidence>
<feature type="compositionally biased region" description="Basic and acidic residues" evidence="1">
    <location>
        <begin position="456"/>
        <end position="479"/>
    </location>
</feature>
<dbReference type="GO" id="GO:0007094">
    <property type="term" value="P:mitotic spindle assembly checkpoint signaling"/>
    <property type="evidence" value="ECO:0007669"/>
    <property type="project" value="TreeGrafter"/>
</dbReference>
<dbReference type="STRING" id="181874.A0A409VB84"/>
<accession>A0A409VB84</accession>
<dbReference type="Gene3D" id="1.10.357.150">
    <property type="match status" value="1"/>
</dbReference>
<dbReference type="InterPro" id="IPR055148">
    <property type="entry name" value="ZW10_C_2"/>
</dbReference>
<sequence length="979" mass="109171">MAFPVPDHLPKRQTPVDVSSKILYKLDAATRDTLNSSLSSSWLQELDESILNTKQRIHDRIQEDLPLFQQQLQSSKSVQLQYESLSNQLDNINDTISNPKTGLLPVLLQNLTEHSILQKRASDAQAISESLSYILRCRNLYSTVHSLVQEGRLPEAVSEGRQWDQLLQHLPEGLSGTAILADFKSKFAAVLARAEDQLNDAYSRAVQVSPTVIHIRTSVEVRQTSHILDLESIFSSLSPLSLSNSLSTLRRNLQAHFFDHVLRQPFNISIDTSNPHTATLSLTPAPPNNEDVISRIDNVSHIIKFLNTRLFPYLPGDEASNFPRSLGKPITQSILNNLLIPSLPSSFGLLPGFLKLLKRAVTFEETEIQQLIGNDWPEDILKSWSTGVSGHYERRRRTEILELARKEILQPDDPKDTFKAISDGGLETSIPTVVPIQIEDDVQDDAWGFDEPMTANEEKSDKWEANQDVKTPEGEKESGDSWGFDEPSTPNGQEDAGDSWGFDDDIVDDTNLEPEPEPVEEPSTQQEEASSAPEPEVSEPDPADAWGWNDDETPSQEEEAVVDDPWDDPWGDTAMDSHQEEAPKAIPAKATIQPKAATRLEKMASKHKKIHSESNFSAGSPAVHSQPPEPTTITLSPPSPKAPEPQTNGHSRRQNGIKRPPEVVTTIAPKEYYDVPKRAKRIIRMIETVIDESKLFYASNLFPDAKDVTPAPGTILVQSASSILDLFEALYPVTFAEELESPEQAILFSNCCLYMAGAVQRVEDTLYGQNMLKERLTECRNHLQILGDSWFADTIDRERKAIDTTLVEGAQGFMYTGNQDQYDECETAVNQVLKDIKRLAPRLKAILTKSKYYTAIGSIVDAALSRVLHDVLALPDIPEVESHRLSELCRILNSLEVLFSEDPTQPSFVVAYVPNWLKFSYLSELLEASLADITYLFEQGALVDFQVDELVALVRALFADTVLRTNAINKVLAGHPISS</sequence>
<evidence type="ECO:0000259" key="2">
    <source>
        <dbReference type="Pfam" id="PF22766"/>
    </source>
</evidence>
<dbReference type="GO" id="GO:1990423">
    <property type="term" value="C:RZZ complex"/>
    <property type="evidence" value="ECO:0007669"/>
    <property type="project" value="TreeGrafter"/>
</dbReference>
<organism evidence="3 4">
    <name type="scientific">Panaeolus cyanescens</name>
    <dbReference type="NCBI Taxonomy" id="181874"/>
    <lineage>
        <taxon>Eukaryota</taxon>
        <taxon>Fungi</taxon>
        <taxon>Dikarya</taxon>
        <taxon>Basidiomycota</taxon>
        <taxon>Agaricomycotina</taxon>
        <taxon>Agaricomycetes</taxon>
        <taxon>Agaricomycetidae</taxon>
        <taxon>Agaricales</taxon>
        <taxon>Agaricineae</taxon>
        <taxon>Galeropsidaceae</taxon>
        <taxon>Panaeolus</taxon>
    </lineage>
</organism>
<dbReference type="Pfam" id="PF22766">
    <property type="entry name" value="ZW10_C2"/>
    <property type="match status" value="1"/>
</dbReference>
<protein>
    <recommendedName>
        <fullName evidence="2">ZW10 C-terminal helical domain-containing protein</fullName>
    </recommendedName>
</protein>
<dbReference type="EMBL" id="NHTK01006090">
    <property type="protein sequence ID" value="PPQ64214.1"/>
    <property type="molecule type" value="Genomic_DNA"/>
</dbReference>